<comment type="caution">
    <text evidence="3">The sequence shown here is derived from an EMBL/GenBank/DDBJ whole genome shotgun (WGS) entry which is preliminary data.</text>
</comment>
<dbReference type="InterPro" id="IPR019446">
    <property type="entry name" value="BMT5-like"/>
</dbReference>
<evidence type="ECO:0000313" key="4">
    <source>
        <dbReference type="Proteomes" id="UP000054988"/>
    </source>
</evidence>
<dbReference type="GO" id="GO:0005737">
    <property type="term" value="C:cytoplasm"/>
    <property type="evidence" value="ECO:0007669"/>
    <property type="project" value="TreeGrafter"/>
</dbReference>
<dbReference type="PANTHER" id="PTHR11538">
    <property type="entry name" value="PHENYLALANYL-TRNA SYNTHETASE"/>
    <property type="match status" value="1"/>
</dbReference>
<reference evidence="3 4" key="1">
    <citation type="submission" date="2015-12" db="EMBL/GenBank/DDBJ databases">
        <title>Draft genome sequence of Moniliophthora roreri, the causal agent of frosty pod rot of cacao.</title>
        <authorList>
            <person name="Aime M.C."/>
            <person name="Diaz-Valderrama J.R."/>
            <person name="Kijpornyongpan T."/>
            <person name="Phillips-Mora W."/>
        </authorList>
    </citation>
    <scope>NUCLEOTIDE SEQUENCE [LARGE SCALE GENOMIC DNA]</scope>
    <source>
        <strain evidence="3 4">MCA 2952</strain>
    </source>
</reference>
<feature type="domain" description="25S rRNA (uridine-N(3))-methyltransferase BMT5-like" evidence="2">
    <location>
        <begin position="90"/>
        <end position="339"/>
    </location>
</feature>
<evidence type="ECO:0000259" key="2">
    <source>
        <dbReference type="Pfam" id="PF10354"/>
    </source>
</evidence>
<dbReference type="Pfam" id="PF10354">
    <property type="entry name" value="BMT5-like"/>
    <property type="match status" value="1"/>
</dbReference>
<evidence type="ECO:0000313" key="3">
    <source>
        <dbReference type="EMBL" id="KTB39100.1"/>
    </source>
</evidence>
<feature type="region of interest" description="Disordered" evidence="1">
    <location>
        <begin position="1"/>
        <end position="52"/>
    </location>
</feature>
<dbReference type="GO" id="GO:0070042">
    <property type="term" value="F:rRNA (uridine-N3-)-methyltransferase activity"/>
    <property type="evidence" value="ECO:0007669"/>
    <property type="project" value="InterPro"/>
</dbReference>
<accession>A0A0W0FRV5</accession>
<feature type="compositionally biased region" description="Acidic residues" evidence="1">
    <location>
        <begin position="251"/>
        <end position="268"/>
    </location>
</feature>
<dbReference type="GO" id="GO:0070475">
    <property type="term" value="P:rRNA base methylation"/>
    <property type="evidence" value="ECO:0007669"/>
    <property type="project" value="InterPro"/>
</dbReference>
<name>A0A0W0FRV5_MONRR</name>
<dbReference type="AlphaFoldDB" id="A0A0W0FRV5"/>
<dbReference type="PANTHER" id="PTHR11538:SF26">
    <property type="entry name" value="FERREDOXIN-FOLD ANTICODON-BINDING DOMAIN-CONTAINING PROTEIN 1"/>
    <property type="match status" value="1"/>
</dbReference>
<sequence length="367" mass="40706">MVKGKGKLKSALQSQQSRFKAKERATHTIEVAKANEDKARGKRNKKIKLDPRSLVSSEKELINAKGKAKAKAGDIPRRPTVPFRPTDTILLVGEGNFSFTRALSACIGELEGSSSSTHPALASLAHLPARNITATAYDSEEECYEKYPDAREIVKELRLKGVEVEFGVDAGKLEVLARNKGKGKGKELRKWDKVVWNFPHAGKGITDQDRNILSNQLLILSFLRSAAKVLKEGPVPDVMASSGKKRKRTDDDDDDDDDDNNNEEEAMENEGVIQRSPSGCRGTVLITLRNVPPYTLWDVAKLAKNPPPPTQGSVPPNPKYTLLRSFAFYRGLWKGYEHRMTKGERAYGQGKTGEGGEDRSWEFCLKD</sequence>
<protein>
    <recommendedName>
        <fullName evidence="2">25S rRNA (uridine-N(3))-methyltransferase BMT5-like domain-containing protein</fullName>
    </recommendedName>
</protein>
<organism evidence="3 4">
    <name type="scientific">Moniliophthora roreri</name>
    <name type="common">Frosty pod rot fungus</name>
    <name type="synonym">Monilia roreri</name>
    <dbReference type="NCBI Taxonomy" id="221103"/>
    <lineage>
        <taxon>Eukaryota</taxon>
        <taxon>Fungi</taxon>
        <taxon>Dikarya</taxon>
        <taxon>Basidiomycota</taxon>
        <taxon>Agaricomycotina</taxon>
        <taxon>Agaricomycetes</taxon>
        <taxon>Agaricomycetidae</taxon>
        <taxon>Agaricales</taxon>
        <taxon>Marasmiineae</taxon>
        <taxon>Marasmiaceae</taxon>
        <taxon>Moniliophthora</taxon>
    </lineage>
</organism>
<dbReference type="EMBL" id="LATX01001708">
    <property type="protein sequence ID" value="KTB39100.1"/>
    <property type="molecule type" value="Genomic_DNA"/>
</dbReference>
<evidence type="ECO:0000256" key="1">
    <source>
        <dbReference type="SAM" id="MobiDB-lite"/>
    </source>
</evidence>
<dbReference type="eggNOG" id="KOG4174">
    <property type="taxonomic scope" value="Eukaryota"/>
</dbReference>
<proteinExistence type="predicted"/>
<gene>
    <name evidence="3" type="ORF">WG66_8358</name>
</gene>
<dbReference type="Proteomes" id="UP000054988">
    <property type="component" value="Unassembled WGS sequence"/>
</dbReference>
<feature type="region of interest" description="Disordered" evidence="1">
    <location>
        <begin position="234"/>
        <end position="278"/>
    </location>
</feature>